<feature type="region of interest" description="Disordered" evidence="1">
    <location>
        <begin position="107"/>
        <end position="151"/>
    </location>
</feature>
<feature type="compositionally biased region" description="Basic and acidic residues" evidence="1">
    <location>
        <begin position="1287"/>
        <end position="1301"/>
    </location>
</feature>
<dbReference type="Proteomes" id="UP000195570">
    <property type="component" value="Unassembled WGS sequence"/>
</dbReference>
<name>A0A1G4I9I3_TRYEQ</name>
<feature type="region of interest" description="Disordered" evidence="1">
    <location>
        <begin position="1187"/>
        <end position="1314"/>
    </location>
</feature>
<dbReference type="Gene3D" id="3.30.470.30">
    <property type="entry name" value="DNA ligase/mRNA capping enzyme"/>
    <property type="match status" value="1"/>
</dbReference>
<reference evidence="2" key="1">
    <citation type="submission" date="2016-09" db="EMBL/GenBank/DDBJ databases">
        <authorList>
            <person name="Hebert L."/>
            <person name="Moumen B."/>
        </authorList>
    </citation>
    <scope>NUCLEOTIDE SEQUENCE [LARGE SCALE GENOMIC DNA]</scope>
    <source>
        <strain evidence="2">OVI</strain>
    </source>
</reference>
<feature type="compositionally biased region" description="Pro residues" evidence="1">
    <location>
        <begin position="226"/>
        <end position="238"/>
    </location>
</feature>
<dbReference type="InterPro" id="IPR027417">
    <property type="entry name" value="P-loop_NTPase"/>
</dbReference>
<feature type="compositionally biased region" description="Pro residues" evidence="1">
    <location>
        <begin position="193"/>
        <end position="217"/>
    </location>
</feature>
<dbReference type="SUPFAM" id="SSF56091">
    <property type="entry name" value="DNA ligase/mRNA capping enzyme, catalytic domain"/>
    <property type="match status" value="1"/>
</dbReference>
<dbReference type="RefSeq" id="XP_067079799.1">
    <property type="nucleotide sequence ID" value="XM_067223698.1"/>
</dbReference>
<feature type="region of interest" description="Disordered" evidence="1">
    <location>
        <begin position="189"/>
        <end position="269"/>
    </location>
</feature>
<comment type="caution">
    <text evidence="2">The sequence shown here is derived from an EMBL/GenBank/DDBJ whole genome shotgun (WGS) entry which is preliminary data.</text>
</comment>
<feature type="compositionally biased region" description="Basic and acidic residues" evidence="1">
    <location>
        <begin position="1187"/>
        <end position="1203"/>
    </location>
</feature>
<dbReference type="Gene3D" id="3.40.50.300">
    <property type="entry name" value="P-loop containing nucleotide triphosphate hydrolases"/>
    <property type="match status" value="1"/>
</dbReference>
<dbReference type="EMBL" id="CZPT02001044">
    <property type="protein sequence ID" value="SCU68687.1"/>
    <property type="molecule type" value="Genomic_DNA"/>
</dbReference>
<accession>A0A1G4I9I3</accession>
<dbReference type="VEuPathDB" id="TriTrypDB:TEOVI_000847200"/>
<keyword evidence="3" id="KW-1185">Reference proteome</keyword>
<evidence type="ECO:0000256" key="1">
    <source>
        <dbReference type="SAM" id="MobiDB-lite"/>
    </source>
</evidence>
<feature type="compositionally biased region" description="Low complexity" evidence="1">
    <location>
        <begin position="762"/>
        <end position="779"/>
    </location>
</feature>
<dbReference type="PROSITE" id="PS51128">
    <property type="entry name" value="ZF_DKSA_2"/>
    <property type="match status" value="1"/>
</dbReference>
<gene>
    <name evidence="2" type="ORF">TEOVI_000847200</name>
</gene>
<feature type="compositionally biased region" description="Basic and acidic residues" evidence="1">
    <location>
        <begin position="1071"/>
        <end position="1101"/>
    </location>
</feature>
<protein>
    <submittedName>
        <fullName evidence="2">Conserved protein</fullName>
    </submittedName>
</protein>
<feature type="region of interest" description="Disordered" evidence="1">
    <location>
        <begin position="965"/>
        <end position="989"/>
    </location>
</feature>
<feature type="compositionally biased region" description="Basic and acidic residues" evidence="1">
    <location>
        <begin position="1217"/>
        <end position="1226"/>
    </location>
</feature>
<evidence type="ECO:0000313" key="2">
    <source>
        <dbReference type="EMBL" id="SCU68687.1"/>
    </source>
</evidence>
<feature type="region of interest" description="Disordered" evidence="1">
    <location>
        <begin position="737"/>
        <end position="790"/>
    </location>
</feature>
<evidence type="ECO:0000313" key="3">
    <source>
        <dbReference type="Proteomes" id="UP000195570"/>
    </source>
</evidence>
<organism evidence="2 3">
    <name type="scientific">Trypanosoma equiperdum</name>
    <dbReference type="NCBI Taxonomy" id="5694"/>
    <lineage>
        <taxon>Eukaryota</taxon>
        <taxon>Discoba</taxon>
        <taxon>Euglenozoa</taxon>
        <taxon>Kinetoplastea</taxon>
        <taxon>Metakinetoplastina</taxon>
        <taxon>Trypanosomatida</taxon>
        <taxon>Trypanosomatidae</taxon>
        <taxon>Trypanosoma</taxon>
    </lineage>
</organism>
<feature type="compositionally biased region" description="Basic residues" evidence="1">
    <location>
        <begin position="1302"/>
        <end position="1314"/>
    </location>
</feature>
<feature type="region of interest" description="Disordered" evidence="1">
    <location>
        <begin position="1058"/>
        <end position="1117"/>
    </location>
</feature>
<dbReference type="SUPFAM" id="SSF52540">
    <property type="entry name" value="P-loop containing nucleoside triphosphate hydrolases"/>
    <property type="match status" value="1"/>
</dbReference>
<feature type="compositionally biased region" description="Basic and acidic residues" evidence="1">
    <location>
        <begin position="1249"/>
        <end position="1265"/>
    </location>
</feature>
<dbReference type="GeneID" id="92382406"/>
<feature type="region of interest" description="Disordered" evidence="1">
    <location>
        <begin position="1"/>
        <end position="56"/>
    </location>
</feature>
<proteinExistence type="predicted"/>
<sequence length="1314" mass="142197">MASEAALSLPADDEKVQADAATNHGTTTPPSSVEKAPSTATGAVAPTGSSERESNVVMPAVAVVPALEASECQVQTEPGGNDPITSGELSLVNDHTAPQKLNADVKLFSGDNRPSKSLAAPFRGPSNRPQGIPPGGGTPLWPPNAPLGQTVMSLPHPPMPPHQLYQPPLMIPTLVPNMHPLMAPFISGMAHAPQPPPPPPPPPGFGPPPGSFGPLPFPAALNGPLGAPPPPLMMPNPPDLAVFQPRFPGDKMAASQSSQGPALSKQKSHVLSASSPSAKIIVGNASLAAHVSNDPPKFSCVLLSGISAVGKTTMGRELVNELQADGLGWVFFSGADFISAPTTRRAVWETTKEVFDALEKQLERLLDQQKEKRDLKGLVIDKNVKNVEDIFYLAALLRSKQIPFVGIVGMEADDDEVLLQRMGGERELHEKLKYHRVIHYRIRNLARKAAMYREIDANKPRQEVLNALRTKVLGCCAQPPQNGILSDLYVKSASISMVDDYAEYYTVVTQLFDLIKPLNGSAHFPGTTNYVPLSTRDMADKNRVSAIKESYGARRFNKGTRYLLMYDKGKLYLISTHLRAVLRLSPKALLGDKMASVTCAVFEGDLVRIREDPQTEIFLVFDVLFWNNAADPEGNEVTQMSMEQRHALLSAHLCSESSAFSPTGTDCVVAYRATVKLEEIPKLLEPCGFPGEGIIFQPTSSVHNLNKVYLWRPASSISVDFRIGALRGTREESAVSESGELCADAGSPTLNDSANPGATAGQSQSQLSNSSNPAGQSAVGSGGSSHVRCNEGVPTRTFELEVYDKQEKEYTQFEDCTVDVRHPDVVEGCICTCALADEKGRKWSFQNICYDAVRPAYKRDVSSLLEHSIIPKSKLLQWLASEKITPPLPSGTVPQAATSSAPQQQFWEAVSNSIRQPPPHAPPAYASAVLMQHAMPRPNPSGAHGGGTNLAALAEVVAPTEISKGHQPVLTSTSSAGVGSPPRGLSIGQPPSYKMHGLLQQGLSTSPGTKKVVGVAPDNTVAAVGGSSAAGGSATNTYVVQLLTSMVRSVRTVRKDGVGDECQSTAGATRQEQHPSCVDRSDGDQHRRGHTRFDDVKDRRERGHGKMRRATSGTPGRCMGCGKDKPAEELRFRPKDNLYCYDCWAAKGWETCRECGEFSRGYHERTRECVGEFYCNNCWEKFKEGDNQKKEGRKEDTENQQGERRRRRPKRQIQTVEVKDEGESKTASDFTAEAAGRDGAAKRRARRGQKNDTKDRAAVDIHVGCEEVSEGRTAANDTNAAEQAQEDGTKSNKRHGVESRSNKRHRRKEAVRGE</sequence>